<accession>R1IDA4</accession>
<dbReference type="EMBL" id="ANFM02000028">
    <property type="protein sequence ID" value="EOD78741.1"/>
    <property type="molecule type" value="Genomic_DNA"/>
</dbReference>
<reference evidence="2 3" key="1">
    <citation type="journal article" date="2014" name="PLoS ONE">
        <title>Grimontia indica AK16(T), sp. nov., Isolated from a Seawater Sample Reports the Presence of Pathogenic Genes Similar to Vibrio Genus.</title>
        <authorList>
            <person name="Singh A."/>
            <person name="Vaidya B."/>
            <person name="Khatri I."/>
            <person name="Srinivas T.N."/>
            <person name="Subramanian S."/>
            <person name="Korpole S."/>
            <person name="Pinnaka A.K."/>
        </authorList>
    </citation>
    <scope>NUCLEOTIDE SEQUENCE [LARGE SCALE GENOMIC DNA]</scope>
    <source>
        <strain evidence="2 3">AK16</strain>
    </source>
</reference>
<dbReference type="InterPro" id="IPR052733">
    <property type="entry name" value="Chloroplast_QOR"/>
</dbReference>
<name>R1IDA4_9GAMM</name>
<dbReference type="Gene3D" id="3.40.50.720">
    <property type="entry name" value="NAD(P)-binding Rossmann-like Domain"/>
    <property type="match status" value="1"/>
</dbReference>
<dbReference type="SMART" id="SM00829">
    <property type="entry name" value="PKS_ER"/>
    <property type="match status" value="1"/>
</dbReference>
<dbReference type="PANTHER" id="PTHR44013">
    <property type="entry name" value="ZINC-TYPE ALCOHOL DEHYDROGENASE-LIKE PROTEIN C16A3.02C"/>
    <property type="match status" value="1"/>
</dbReference>
<dbReference type="SUPFAM" id="SSF50129">
    <property type="entry name" value="GroES-like"/>
    <property type="match status" value="1"/>
</dbReference>
<dbReference type="CDD" id="cd05289">
    <property type="entry name" value="MDR_like_2"/>
    <property type="match status" value="1"/>
</dbReference>
<dbReference type="AlphaFoldDB" id="R1IDA4"/>
<evidence type="ECO:0000259" key="1">
    <source>
        <dbReference type="SMART" id="SM00829"/>
    </source>
</evidence>
<dbReference type="PANTHER" id="PTHR44013:SF1">
    <property type="entry name" value="ZINC-TYPE ALCOHOL DEHYDROGENASE-LIKE PROTEIN C16A3.02C"/>
    <property type="match status" value="1"/>
</dbReference>
<organism evidence="2 3">
    <name type="scientific">Grimontia indica</name>
    <dbReference type="NCBI Taxonomy" id="1056512"/>
    <lineage>
        <taxon>Bacteria</taxon>
        <taxon>Pseudomonadati</taxon>
        <taxon>Pseudomonadota</taxon>
        <taxon>Gammaproteobacteria</taxon>
        <taxon>Vibrionales</taxon>
        <taxon>Vibrionaceae</taxon>
        <taxon>Grimontia</taxon>
    </lineage>
</organism>
<keyword evidence="3" id="KW-1185">Reference proteome</keyword>
<dbReference type="InterPro" id="IPR002364">
    <property type="entry name" value="Quin_OxRdtase/zeta-crystal_CS"/>
</dbReference>
<sequence length="332" mass="34755">MSLPPFLLTLEKMLVQKKDETMPKNLQLAITAFGEPDTLKLQQTDIPNPSEGQILVKVAFAGVNPIDAKTRAGLGWGAEKIKDSLPWTPGFDAAGVVVQDSATFKAGDRVVGRIVEGGGYGQYLCAPSDALSFVPEDVSLEQASTLPVAGLTALQALELVNTTKDDKVLILAGAGGVGHIAIQLAKAKGADVYASCSAKNAEFVSSLGAIALDYGKAPLEQQVQDIDVLIDLMGGDVGEAALASVKAGGRVVTVPTITAPRIIEAAEKRGVIAQGMLVQPNVTQLDALLNAVSDKSLTIEISKIYPLEDGVQAHVEIQSGRTRGKILLEIPQ</sequence>
<dbReference type="Pfam" id="PF13602">
    <property type="entry name" value="ADH_zinc_N_2"/>
    <property type="match status" value="1"/>
</dbReference>
<dbReference type="InterPro" id="IPR020843">
    <property type="entry name" value="ER"/>
</dbReference>
<gene>
    <name evidence="2" type="ORF">D515_02483</name>
</gene>
<dbReference type="InterPro" id="IPR036291">
    <property type="entry name" value="NAD(P)-bd_dom_sf"/>
</dbReference>
<comment type="caution">
    <text evidence="2">The sequence shown here is derived from an EMBL/GenBank/DDBJ whole genome shotgun (WGS) entry which is preliminary data.</text>
</comment>
<dbReference type="PROSITE" id="PS01162">
    <property type="entry name" value="QOR_ZETA_CRYSTAL"/>
    <property type="match status" value="1"/>
</dbReference>
<protein>
    <submittedName>
        <fullName evidence="2">NADPH:quinone reductase</fullName>
    </submittedName>
</protein>
<feature type="domain" description="Enoyl reductase (ER)" evidence="1">
    <location>
        <begin position="34"/>
        <end position="328"/>
    </location>
</feature>
<dbReference type="InterPro" id="IPR011032">
    <property type="entry name" value="GroES-like_sf"/>
</dbReference>
<dbReference type="GO" id="GO:0016491">
    <property type="term" value="F:oxidoreductase activity"/>
    <property type="evidence" value="ECO:0007669"/>
    <property type="project" value="InterPro"/>
</dbReference>
<dbReference type="SUPFAM" id="SSF51735">
    <property type="entry name" value="NAD(P)-binding Rossmann-fold domains"/>
    <property type="match status" value="1"/>
</dbReference>
<dbReference type="Proteomes" id="UP000011223">
    <property type="component" value="Unassembled WGS sequence"/>
</dbReference>
<evidence type="ECO:0000313" key="3">
    <source>
        <dbReference type="Proteomes" id="UP000011223"/>
    </source>
</evidence>
<dbReference type="eggNOG" id="COG0604">
    <property type="taxonomic scope" value="Bacteria"/>
</dbReference>
<dbReference type="InterPro" id="IPR013154">
    <property type="entry name" value="ADH-like_N"/>
</dbReference>
<evidence type="ECO:0000313" key="2">
    <source>
        <dbReference type="EMBL" id="EOD78741.1"/>
    </source>
</evidence>
<proteinExistence type="predicted"/>
<dbReference type="Pfam" id="PF08240">
    <property type="entry name" value="ADH_N"/>
    <property type="match status" value="1"/>
</dbReference>
<dbReference type="Gene3D" id="3.90.180.10">
    <property type="entry name" value="Medium-chain alcohol dehydrogenases, catalytic domain"/>
    <property type="match status" value="1"/>
</dbReference>
<dbReference type="GO" id="GO:0008270">
    <property type="term" value="F:zinc ion binding"/>
    <property type="evidence" value="ECO:0007669"/>
    <property type="project" value="InterPro"/>
</dbReference>